<dbReference type="STRING" id="75922.BST47_29535"/>
<accession>A0A1X0JD50</accession>
<organism evidence="2 3">
    <name type="scientific">Mycolicibacterium tusciae</name>
    <dbReference type="NCBI Taxonomy" id="75922"/>
    <lineage>
        <taxon>Bacteria</taxon>
        <taxon>Bacillati</taxon>
        <taxon>Actinomycetota</taxon>
        <taxon>Actinomycetes</taxon>
        <taxon>Mycobacteriales</taxon>
        <taxon>Mycobacteriaceae</taxon>
        <taxon>Mycolicibacterium</taxon>
    </lineage>
</organism>
<feature type="transmembrane region" description="Helical" evidence="1">
    <location>
        <begin position="81"/>
        <end position="107"/>
    </location>
</feature>
<protein>
    <submittedName>
        <fullName evidence="2">Uncharacterized protein</fullName>
    </submittedName>
</protein>
<name>A0A1X0JD50_9MYCO</name>
<feature type="transmembrane region" description="Helical" evidence="1">
    <location>
        <begin position="144"/>
        <end position="160"/>
    </location>
</feature>
<keyword evidence="1" id="KW-0472">Membrane</keyword>
<keyword evidence="1" id="KW-0812">Transmembrane</keyword>
<keyword evidence="3" id="KW-1185">Reference proteome</keyword>
<dbReference type="RefSeq" id="WP_165799867.1">
    <property type="nucleotide sequence ID" value="NZ_MVIM01000034.1"/>
</dbReference>
<gene>
    <name evidence="2" type="ORF">BST47_29535</name>
</gene>
<evidence type="ECO:0000313" key="2">
    <source>
        <dbReference type="EMBL" id="ORB60661.1"/>
    </source>
</evidence>
<dbReference type="AlphaFoldDB" id="A0A1X0JD50"/>
<reference evidence="2 3" key="1">
    <citation type="submission" date="2017-02" db="EMBL/GenBank/DDBJ databases">
        <title>The new phylogeny of genus Mycobacterium.</title>
        <authorList>
            <person name="Tortoli E."/>
            <person name="Trovato A."/>
            <person name="Cirillo D.M."/>
        </authorList>
    </citation>
    <scope>NUCLEOTIDE SEQUENCE [LARGE SCALE GENOMIC DNA]</scope>
    <source>
        <strain evidence="2 3">DSM 44338</strain>
    </source>
</reference>
<keyword evidence="1" id="KW-1133">Transmembrane helix</keyword>
<evidence type="ECO:0000313" key="3">
    <source>
        <dbReference type="Proteomes" id="UP000192411"/>
    </source>
</evidence>
<sequence>MNTTDDDTDEDDRLIITAAAGAAALMVGFVAWTNRFAVLAALTPYGLTEANRTPFHGDPFRPEVITDWRPAAGWHLTASGWVALAVVTTGLLGLIVGVGAVAAWVRWWRRGGTDEVPPIPAAAVAAVAAAAGLAVALFFVPGRLWLAVLAAAVLAAAAWRRTATVGRRYRLATTFAGRADQVLGHGHPGPGRVRARGWRVDDEHGGEYPAKIEATCGPGWQHAPSELAALGHYAYELGWPGYEWRYDPMRKRVTGLAALS</sequence>
<dbReference type="Proteomes" id="UP000192411">
    <property type="component" value="Unassembled WGS sequence"/>
</dbReference>
<dbReference type="EMBL" id="MVIM01000034">
    <property type="protein sequence ID" value="ORB60661.1"/>
    <property type="molecule type" value="Genomic_DNA"/>
</dbReference>
<evidence type="ECO:0000256" key="1">
    <source>
        <dbReference type="SAM" id="Phobius"/>
    </source>
</evidence>
<comment type="caution">
    <text evidence="2">The sequence shown here is derived from an EMBL/GenBank/DDBJ whole genome shotgun (WGS) entry which is preliminary data.</text>
</comment>
<feature type="transmembrane region" description="Helical" evidence="1">
    <location>
        <begin position="12"/>
        <end position="32"/>
    </location>
</feature>
<feature type="transmembrane region" description="Helical" evidence="1">
    <location>
        <begin position="119"/>
        <end position="138"/>
    </location>
</feature>
<proteinExistence type="predicted"/>